<accession>A0ACC3AIG4</accession>
<evidence type="ECO:0000313" key="2">
    <source>
        <dbReference type="Proteomes" id="UP001172386"/>
    </source>
</evidence>
<reference evidence="1" key="1">
    <citation type="submission" date="2022-10" db="EMBL/GenBank/DDBJ databases">
        <title>Culturing micro-colonial fungi from biological soil crusts in the Mojave desert and describing Neophaeococcomyces mojavensis, and introducing the new genera and species Taxawa tesnikishii.</title>
        <authorList>
            <person name="Kurbessoian T."/>
            <person name="Stajich J.E."/>
        </authorList>
    </citation>
    <scope>NUCLEOTIDE SEQUENCE</scope>
    <source>
        <strain evidence="1">JES_112</strain>
    </source>
</reference>
<comment type="caution">
    <text evidence="1">The sequence shown here is derived from an EMBL/GenBank/DDBJ whole genome shotgun (WGS) entry which is preliminary data.</text>
</comment>
<dbReference type="EMBL" id="JAPDRQ010000012">
    <property type="protein sequence ID" value="KAJ9662913.1"/>
    <property type="molecule type" value="Genomic_DNA"/>
</dbReference>
<organism evidence="1 2">
    <name type="scientific">Neophaeococcomyces mojaviensis</name>
    <dbReference type="NCBI Taxonomy" id="3383035"/>
    <lineage>
        <taxon>Eukaryota</taxon>
        <taxon>Fungi</taxon>
        <taxon>Dikarya</taxon>
        <taxon>Ascomycota</taxon>
        <taxon>Pezizomycotina</taxon>
        <taxon>Eurotiomycetes</taxon>
        <taxon>Chaetothyriomycetidae</taxon>
        <taxon>Chaetothyriales</taxon>
        <taxon>Chaetothyriales incertae sedis</taxon>
        <taxon>Neophaeococcomyces</taxon>
    </lineage>
</organism>
<gene>
    <name evidence="1" type="ORF">H2198_001141</name>
</gene>
<protein>
    <submittedName>
        <fullName evidence="1">Uncharacterized protein</fullName>
    </submittedName>
</protein>
<sequence>MADGSTTSHKHHAEPEEGSQLQGERYQLRYPTIDLTTSLDSLLTFSYPSSQASTIMPPAVDPTPALDESWASLGTSDFSREDDLQSETTDAESLVDLSSTQDTESVIEEDESSEHGAEEAEQLSMVTTSAVAKAVEPVEIGEQEQHLEEAMDDTIILRPSEDQPNRTWTHLEYVCAATNMNSISPSPTGLHETNQPTLIHMNVSNESLSTSNKPFRIAYYGIGAARVSREELLGKIGAVLVASATKHEVNECYNILPTEFGPGSKPAFAELIPSQAQMAVYNITILKHTPDRPKSIRFASKQGMVFESKPAVSACSSNREEEERPDLLVVQLCRDDLADDFYTAKQLIELAKRHCWPALVVSQDSSAGLYPILCPHSLFKKTEIQTLEGPRTVKHPIDLDSFLRIDTDQLNKHIGYIISMAEMRQRAMQPPTTLATQLRNRAFRFLRTPASAAQLDRYVLEKVEPSEKSVAQRAEHTLFKELRQFFLGIDHQKLLRDAVGSFAVMLVGLLLVFIYQNLPGRFWKMQGHLSGGSALSNPTSLTTTVTATSALPLTSTAPSTLSDESAVGSFDHMLHRLIGKAKVEEVELPEDIPSTPTPTEHAASLDVRQETRVGVANKVESFLSNLAAKVDSAQDRINESGKKFKSRRRAAREHNRQEIQDMHVKLQRFWDDTLKGVHELGEHSHDSFAKLVAQSQKLLAQSRKAGGKRLEKLVQDQKALLLKAQKQAQNIAELPKKPTKQRTLLNRAREVFVD</sequence>
<proteinExistence type="predicted"/>
<evidence type="ECO:0000313" key="1">
    <source>
        <dbReference type="EMBL" id="KAJ9662913.1"/>
    </source>
</evidence>
<keyword evidence="2" id="KW-1185">Reference proteome</keyword>
<dbReference type="Proteomes" id="UP001172386">
    <property type="component" value="Unassembled WGS sequence"/>
</dbReference>
<name>A0ACC3AIG4_9EURO</name>